<keyword evidence="3" id="KW-0328">Glycosyltransferase</keyword>
<comment type="pathway">
    <text evidence="1">Cell wall biogenesis; cell wall polysaccharide biosynthesis.</text>
</comment>
<dbReference type="SUPFAM" id="SSF53448">
    <property type="entry name" value="Nucleotide-diphospho-sugar transferases"/>
    <property type="match status" value="1"/>
</dbReference>
<comment type="similarity">
    <text evidence="2">Belongs to the glycosyltransferase 2 family.</text>
</comment>
<evidence type="ECO:0000259" key="5">
    <source>
        <dbReference type="Pfam" id="PF00535"/>
    </source>
</evidence>
<keyword evidence="4" id="KW-0808">Transferase</keyword>
<evidence type="ECO:0000256" key="2">
    <source>
        <dbReference type="ARBA" id="ARBA00006739"/>
    </source>
</evidence>
<sequence>MNRPEVAVILVNWNNHKDTVECLDSFSDLSYKNFKVYLVDNKSTDNSVNLINEHIASKKYTFTIDFIMTEKNLGFAGGNNVALRKAYNSGSKYFWLLNNDTITTPNSLTNLVNCMEKNEKIGIVGSKIYYNNSDIIWFVGGTFDPSTGRTRHISFKHKDSGQYKTPFEVNYISGCSMMIRREVIRDIGFMSEDFFLYYEEVDYNIKAEKYNWKIVVEPNSVIYHKVSISSGGEKNLAPYVAYYDLRNGFWVCKRNFKGLHFKAFVYLLLKTFKKILRIYSENQDRKFVRLKYIIKGVNEALFTK</sequence>
<reference evidence="6 7" key="1">
    <citation type="submission" date="2021-01" db="EMBL/GenBank/DDBJ databases">
        <title>Genomic Encyclopedia of Type Strains, Phase IV (KMG-IV): sequencing the most valuable type-strain genomes for metagenomic binning, comparative biology and taxonomic classification.</title>
        <authorList>
            <person name="Goeker M."/>
        </authorList>
    </citation>
    <scope>NUCLEOTIDE SEQUENCE [LARGE SCALE GENOMIC DNA]</scope>
    <source>
        <strain evidence="6 7">DSM 100968</strain>
    </source>
</reference>
<evidence type="ECO:0000313" key="7">
    <source>
        <dbReference type="Proteomes" id="UP000823201"/>
    </source>
</evidence>
<protein>
    <submittedName>
        <fullName evidence="6">GT2 family glycosyltransferase</fullName>
    </submittedName>
</protein>
<evidence type="ECO:0000313" key="6">
    <source>
        <dbReference type="EMBL" id="MBM7657792.1"/>
    </source>
</evidence>
<comment type="caution">
    <text evidence="6">The sequence shown here is derived from an EMBL/GenBank/DDBJ whole genome shotgun (WGS) entry which is preliminary data.</text>
</comment>
<dbReference type="InterPro" id="IPR001173">
    <property type="entry name" value="Glyco_trans_2-like"/>
</dbReference>
<dbReference type="PANTHER" id="PTHR43179:SF12">
    <property type="entry name" value="GALACTOFURANOSYLTRANSFERASE GLFT2"/>
    <property type="match status" value="1"/>
</dbReference>
<proteinExistence type="inferred from homology"/>
<dbReference type="Gene3D" id="3.90.550.10">
    <property type="entry name" value="Spore Coat Polysaccharide Biosynthesis Protein SpsA, Chain A"/>
    <property type="match status" value="1"/>
</dbReference>
<dbReference type="Pfam" id="PF00535">
    <property type="entry name" value="Glycos_transf_2"/>
    <property type="match status" value="1"/>
</dbReference>
<keyword evidence="7" id="KW-1185">Reference proteome</keyword>
<evidence type="ECO:0000256" key="1">
    <source>
        <dbReference type="ARBA" id="ARBA00004776"/>
    </source>
</evidence>
<accession>A0ABS2Q9Z5</accession>
<organism evidence="6 7">
    <name type="scientific">Sporolactobacillus spathodeae</name>
    <dbReference type="NCBI Taxonomy" id="1465502"/>
    <lineage>
        <taxon>Bacteria</taxon>
        <taxon>Bacillati</taxon>
        <taxon>Bacillota</taxon>
        <taxon>Bacilli</taxon>
        <taxon>Bacillales</taxon>
        <taxon>Sporolactobacillaceae</taxon>
        <taxon>Sporolactobacillus</taxon>
    </lineage>
</organism>
<dbReference type="CDD" id="cd04186">
    <property type="entry name" value="GT_2_like_c"/>
    <property type="match status" value="1"/>
</dbReference>
<evidence type="ECO:0000256" key="4">
    <source>
        <dbReference type="ARBA" id="ARBA00022679"/>
    </source>
</evidence>
<dbReference type="RefSeq" id="WP_205006109.1">
    <property type="nucleotide sequence ID" value="NZ_CBCRXA010000006.1"/>
</dbReference>
<evidence type="ECO:0000256" key="3">
    <source>
        <dbReference type="ARBA" id="ARBA00022676"/>
    </source>
</evidence>
<gene>
    <name evidence="6" type="ORF">JOC27_001242</name>
</gene>
<feature type="domain" description="Glycosyltransferase 2-like" evidence="5">
    <location>
        <begin position="8"/>
        <end position="187"/>
    </location>
</feature>
<dbReference type="PANTHER" id="PTHR43179">
    <property type="entry name" value="RHAMNOSYLTRANSFERASE WBBL"/>
    <property type="match status" value="1"/>
</dbReference>
<dbReference type="Proteomes" id="UP000823201">
    <property type="component" value="Unassembled WGS sequence"/>
</dbReference>
<dbReference type="EMBL" id="JAFBEV010000008">
    <property type="protein sequence ID" value="MBM7657792.1"/>
    <property type="molecule type" value="Genomic_DNA"/>
</dbReference>
<name>A0ABS2Q9Z5_9BACL</name>
<dbReference type="InterPro" id="IPR029044">
    <property type="entry name" value="Nucleotide-diphossugar_trans"/>
</dbReference>